<gene>
    <name evidence="1" type="ORF">DOTSEDRAFT_39045</name>
</gene>
<dbReference type="HOGENOM" id="CLU_868851_0_0_1"/>
<dbReference type="AlphaFoldDB" id="M2XHB8"/>
<keyword evidence="2" id="KW-1185">Reference proteome</keyword>
<proteinExistence type="predicted"/>
<name>M2XHB8_DOTSN</name>
<accession>M2XHB8</accession>
<dbReference type="OMA" id="ANCGYIR"/>
<reference evidence="2" key="1">
    <citation type="journal article" date="2012" name="PLoS Genet.">
        <title>The genomes of the fungal plant pathogens Cladosporium fulvum and Dothistroma septosporum reveal adaptation to different hosts and lifestyles but also signatures of common ancestry.</title>
        <authorList>
            <person name="de Wit P.J.G.M."/>
            <person name="van der Burgt A."/>
            <person name="Oekmen B."/>
            <person name="Stergiopoulos I."/>
            <person name="Abd-Elsalam K.A."/>
            <person name="Aerts A.L."/>
            <person name="Bahkali A.H."/>
            <person name="Beenen H.G."/>
            <person name="Chettri P."/>
            <person name="Cox M.P."/>
            <person name="Datema E."/>
            <person name="de Vries R.P."/>
            <person name="Dhillon B."/>
            <person name="Ganley A.R."/>
            <person name="Griffiths S.A."/>
            <person name="Guo Y."/>
            <person name="Hamelin R.C."/>
            <person name="Henrissat B."/>
            <person name="Kabir M.S."/>
            <person name="Jashni M.K."/>
            <person name="Kema G."/>
            <person name="Klaubauf S."/>
            <person name="Lapidus A."/>
            <person name="Levasseur A."/>
            <person name="Lindquist E."/>
            <person name="Mehrabi R."/>
            <person name="Ohm R.A."/>
            <person name="Owen T.J."/>
            <person name="Salamov A."/>
            <person name="Schwelm A."/>
            <person name="Schijlen E."/>
            <person name="Sun H."/>
            <person name="van den Burg H.A."/>
            <person name="van Ham R.C.H.J."/>
            <person name="Zhang S."/>
            <person name="Goodwin S.B."/>
            <person name="Grigoriev I.V."/>
            <person name="Collemare J."/>
            <person name="Bradshaw R.E."/>
        </authorList>
    </citation>
    <scope>NUCLEOTIDE SEQUENCE [LARGE SCALE GENOMIC DNA]</scope>
    <source>
        <strain evidence="2">NZE10 / CBS 128990</strain>
    </source>
</reference>
<organism evidence="1 2">
    <name type="scientific">Dothistroma septosporum (strain NZE10 / CBS 128990)</name>
    <name type="common">Red band needle blight fungus</name>
    <name type="synonym">Mycosphaerella pini</name>
    <dbReference type="NCBI Taxonomy" id="675120"/>
    <lineage>
        <taxon>Eukaryota</taxon>
        <taxon>Fungi</taxon>
        <taxon>Dikarya</taxon>
        <taxon>Ascomycota</taxon>
        <taxon>Pezizomycotina</taxon>
        <taxon>Dothideomycetes</taxon>
        <taxon>Dothideomycetidae</taxon>
        <taxon>Mycosphaerellales</taxon>
        <taxon>Mycosphaerellaceae</taxon>
        <taxon>Dothistroma</taxon>
    </lineage>
</organism>
<evidence type="ECO:0000313" key="2">
    <source>
        <dbReference type="Proteomes" id="UP000016933"/>
    </source>
</evidence>
<evidence type="ECO:0000313" key="1">
    <source>
        <dbReference type="EMBL" id="EME38832.1"/>
    </source>
</evidence>
<reference evidence="1 2" key="2">
    <citation type="journal article" date="2012" name="PLoS Pathog.">
        <title>Diverse lifestyles and strategies of plant pathogenesis encoded in the genomes of eighteen Dothideomycetes fungi.</title>
        <authorList>
            <person name="Ohm R.A."/>
            <person name="Feau N."/>
            <person name="Henrissat B."/>
            <person name="Schoch C.L."/>
            <person name="Horwitz B.A."/>
            <person name="Barry K.W."/>
            <person name="Condon B.J."/>
            <person name="Copeland A.C."/>
            <person name="Dhillon B."/>
            <person name="Glaser F."/>
            <person name="Hesse C.N."/>
            <person name="Kosti I."/>
            <person name="LaButti K."/>
            <person name="Lindquist E.A."/>
            <person name="Lucas S."/>
            <person name="Salamov A.A."/>
            <person name="Bradshaw R.E."/>
            <person name="Ciuffetti L."/>
            <person name="Hamelin R.C."/>
            <person name="Kema G.H.J."/>
            <person name="Lawrence C."/>
            <person name="Scott J.A."/>
            <person name="Spatafora J.W."/>
            <person name="Turgeon B.G."/>
            <person name="de Wit P.J.G.M."/>
            <person name="Zhong S."/>
            <person name="Goodwin S.B."/>
            <person name="Grigoriev I.V."/>
        </authorList>
    </citation>
    <scope>NUCLEOTIDE SEQUENCE [LARGE SCALE GENOMIC DNA]</scope>
    <source>
        <strain evidence="2">NZE10 / CBS 128990</strain>
    </source>
</reference>
<dbReference type="Proteomes" id="UP000016933">
    <property type="component" value="Unassembled WGS sequence"/>
</dbReference>
<protein>
    <submittedName>
        <fullName evidence="1">Uncharacterized protein</fullName>
    </submittedName>
</protein>
<dbReference type="OrthoDB" id="10407128at2759"/>
<sequence>MSGNWDLLEDAGPRLPLTKERTHSDKIRYAAALAHANNTHARVIEIIEHPDSKVLAIAAQAFQADFERVLPQGVRDVIAHTSPPYIRDGQEVRLPPFSSDKIPESYKQLFFKETKFIVDVQKLAADPSLAGKKWIEFLDFLGDANCGYIRKMAFHFENVTVQLNVRPRIFEIGHEKAGHIRAPLTCFRLESLPGESCFLKQNEADFHQASDWLRQAFQKITTDRERFLKAGRFGMRDINKVGKVVFRLPALCCWLQSQRRGKQVKDREDSGTCLALPTVPERSHSPNRVVNLPTEKELREHAVECEGCDCAWVRQADGAL</sequence>
<dbReference type="EMBL" id="KB446546">
    <property type="protein sequence ID" value="EME38832.1"/>
    <property type="molecule type" value="Genomic_DNA"/>
</dbReference>